<sequence length="267" mass="29917" precursor="true">MFHIPKAPCFCFLLSFALIAPVVGGETPSGFEKIFNGKDLTNWNGSDKYWSVQDGALTGKADGSLKYNRFIIYEGQPVRNFELRVKVKVSPGGNSGIQYRSKKFHDLGDTVLTGYQCDVVSNRPEYNGMLYEEKERRILARTGKKVIIDTAGQPWVVGKLLVKTFPAGEWHDFRVLAKGNHLQHWIDGHQTIDVIDLDKKGRDLAGLLGVQVHVGPPMTIQYKDFYLKRLPDDLPLITAEEAPIPKTAVKVVPQGGGRKKRKPKQSR</sequence>
<accession>A0A517WQM4</accession>
<name>A0A517WQM4_9PLAN</name>
<keyword evidence="2" id="KW-0732">Signal</keyword>
<protein>
    <recommendedName>
        <fullName evidence="3">3-keto-alpha-glucoside-1,2-lyase/3-keto-2-hydroxy-glucal hydratase domain-containing protein</fullName>
    </recommendedName>
</protein>
<dbReference type="Gene3D" id="2.60.120.560">
    <property type="entry name" value="Exo-inulinase, domain 1"/>
    <property type="match status" value="1"/>
</dbReference>
<dbReference type="EMBL" id="CP037422">
    <property type="protein sequence ID" value="QDU07548.1"/>
    <property type="molecule type" value="Genomic_DNA"/>
</dbReference>
<feature type="compositionally biased region" description="Basic residues" evidence="1">
    <location>
        <begin position="257"/>
        <end position="267"/>
    </location>
</feature>
<evidence type="ECO:0000256" key="2">
    <source>
        <dbReference type="SAM" id="SignalP"/>
    </source>
</evidence>
<reference evidence="4 5" key="1">
    <citation type="submission" date="2019-03" db="EMBL/GenBank/DDBJ databases">
        <title>Deep-cultivation of Planctomycetes and their phenomic and genomic characterization uncovers novel biology.</title>
        <authorList>
            <person name="Wiegand S."/>
            <person name="Jogler M."/>
            <person name="Boedeker C."/>
            <person name="Pinto D."/>
            <person name="Vollmers J."/>
            <person name="Rivas-Marin E."/>
            <person name="Kohn T."/>
            <person name="Peeters S.H."/>
            <person name="Heuer A."/>
            <person name="Rast P."/>
            <person name="Oberbeckmann S."/>
            <person name="Bunk B."/>
            <person name="Jeske O."/>
            <person name="Meyerdierks A."/>
            <person name="Storesund J.E."/>
            <person name="Kallscheuer N."/>
            <person name="Luecker S."/>
            <person name="Lage O.M."/>
            <person name="Pohl T."/>
            <person name="Merkel B.J."/>
            <person name="Hornburger P."/>
            <person name="Mueller R.-W."/>
            <person name="Bruemmer F."/>
            <person name="Labrenz M."/>
            <person name="Spormann A.M."/>
            <person name="Op den Camp H."/>
            <person name="Overmann J."/>
            <person name="Amann R."/>
            <person name="Jetten M.S.M."/>
            <person name="Mascher T."/>
            <person name="Medema M.H."/>
            <person name="Devos D.P."/>
            <person name="Kaster A.-K."/>
            <person name="Ovreas L."/>
            <person name="Rohde M."/>
            <person name="Galperin M.Y."/>
            <person name="Jogler C."/>
        </authorList>
    </citation>
    <scope>NUCLEOTIDE SEQUENCE [LARGE SCALE GENOMIC DNA]</scope>
    <source>
        <strain evidence="4 5">V202</strain>
    </source>
</reference>
<gene>
    <name evidence="4" type="ORF">V202x_09060</name>
</gene>
<feature type="chain" id="PRO_5022120002" description="3-keto-alpha-glucoside-1,2-lyase/3-keto-2-hydroxy-glucal hydratase domain-containing protein" evidence="2">
    <location>
        <begin position="21"/>
        <end position="267"/>
    </location>
</feature>
<evidence type="ECO:0000313" key="5">
    <source>
        <dbReference type="Proteomes" id="UP000318384"/>
    </source>
</evidence>
<dbReference type="Proteomes" id="UP000318384">
    <property type="component" value="Chromosome"/>
</dbReference>
<feature type="region of interest" description="Disordered" evidence="1">
    <location>
        <begin position="248"/>
        <end position="267"/>
    </location>
</feature>
<dbReference type="OrthoDB" id="272468at2"/>
<keyword evidence="5" id="KW-1185">Reference proteome</keyword>
<dbReference type="InterPro" id="IPR010496">
    <property type="entry name" value="AL/BT2_dom"/>
</dbReference>
<dbReference type="Pfam" id="PF06439">
    <property type="entry name" value="3keto-disac_hyd"/>
    <property type="match status" value="1"/>
</dbReference>
<dbReference type="AlphaFoldDB" id="A0A517WQM4"/>
<feature type="signal peptide" evidence="2">
    <location>
        <begin position="1"/>
        <end position="20"/>
    </location>
</feature>
<dbReference type="GO" id="GO:0016787">
    <property type="term" value="F:hydrolase activity"/>
    <property type="evidence" value="ECO:0007669"/>
    <property type="project" value="InterPro"/>
</dbReference>
<feature type="domain" description="3-keto-alpha-glucoside-1,2-lyase/3-keto-2-hydroxy-glucal hydratase" evidence="3">
    <location>
        <begin position="30"/>
        <end position="228"/>
    </location>
</feature>
<organism evidence="4 5">
    <name type="scientific">Gimesia aquarii</name>
    <dbReference type="NCBI Taxonomy" id="2527964"/>
    <lineage>
        <taxon>Bacteria</taxon>
        <taxon>Pseudomonadati</taxon>
        <taxon>Planctomycetota</taxon>
        <taxon>Planctomycetia</taxon>
        <taxon>Planctomycetales</taxon>
        <taxon>Planctomycetaceae</taxon>
        <taxon>Gimesia</taxon>
    </lineage>
</organism>
<evidence type="ECO:0000256" key="1">
    <source>
        <dbReference type="SAM" id="MobiDB-lite"/>
    </source>
</evidence>
<evidence type="ECO:0000259" key="3">
    <source>
        <dbReference type="Pfam" id="PF06439"/>
    </source>
</evidence>
<proteinExistence type="predicted"/>
<evidence type="ECO:0000313" key="4">
    <source>
        <dbReference type="EMBL" id="QDU07548.1"/>
    </source>
</evidence>
<dbReference type="RefSeq" id="WP_145171574.1">
    <property type="nucleotide sequence ID" value="NZ_CP037422.1"/>
</dbReference>